<organism evidence="2 3">
    <name type="scientific">Methanobrevibacter filiformis</name>
    <dbReference type="NCBI Taxonomy" id="55758"/>
    <lineage>
        <taxon>Archaea</taxon>
        <taxon>Methanobacteriati</taxon>
        <taxon>Methanobacteriota</taxon>
        <taxon>Methanomada group</taxon>
        <taxon>Methanobacteria</taxon>
        <taxon>Methanobacteriales</taxon>
        <taxon>Methanobacteriaceae</taxon>
        <taxon>Methanobrevibacter</taxon>
    </lineage>
</organism>
<protein>
    <submittedName>
        <fullName evidence="2">PRC-barrel domain protein</fullName>
    </submittedName>
</protein>
<sequence>MCGFFMLIKENLIGKEVVNVEAMVIGKVVDVEFNLDSFEIEGLIIKKLGIFSDIISKDEIIIPFGIIKKIGDKIILKN</sequence>
<evidence type="ECO:0000313" key="3">
    <source>
        <dbReference type="Proteomes" id="UP000077066"/>
    </source>
</evidence>
<dbReference type="InterPro" id="IPR027275">
    <property type="entry name" value="PRC-brl_dom"/>
</dbReference>
<name>A0A165ZQA8_9EURY</name>
<dbReference type="AlphaFoldDB" id="A0A165ZQA8"/>
<keyword evidence="3" id="KW-1185">Reference proteome</keyword>
<dbReference type="Proteomes" id="UP000077066">
    <property type="component" value="Unassembled WGS sequence"/>
</dbReference>
<evidence type="ECO:0000313" key="2">
    <source>
        <dbReference type="EMBL" id="KZX11022.1"/>
    </source>
</evidence>
<accession>A0A165ZQA8</accession>
<evidence type="ECO:0000259" key="1">
    <source>
        <dbReference type="Pfam" id="PF05239"/>
    </source>
</evidence>
<comment type="caution">
    <text evidence="2">The sequence shown here is derived from an EMBL/GenBank/DDBJ whole genome shotgun (WGS) entry which is preliminary data.</text>
</comment>
<dbReference type="SUPFAM" id="SSF50346">
    <property type="entry name" value="PRC-barrel domain"/>
    <property type="match status" value="1"/>
</dbReference>
<dbReference type="InterPro" id="IPR011033">
    <property type="entry name" value="PRC_barrel-like_sf"/>
</dbReference>
<reference evidence="2 3" key="1">
    <citation type="submission" date="2016-04" db="EMBL/GenBank/DDBJ databases">
        <title>Genome sequence of Methanobrevibacter filiformis DSM 11501.</title>
        <authorList>
            <person name="Poehlein A."/>
            <person name="Seedorf H."/>
            <person name="Daniel R."/>
        </authorList>
    </citation>
    <scope>NUCLEOTIDE SEQUENCE [LARGE SCALE GENOMIC DNA]</scope>
    <source>
        <strain evidence="2 3">DSM 11501</strain>
    </source>
</reference>
<dbReference type="STRING" id="55758.MBFIL_15620"/>
<dbReference type="Gene3D" id="2.30.30.240">
    <property type="entry name" value="PRC-barrel domain"/>
    <property type="match status" value="1"/>
</dbReference>
<proteinExistence type="predicted"/>
<feature type="domain" description="PRC-barrel" evidence="1">
    <location>
        <begin position="11"/>
        <end position="77"/>
    </location>
</feature>
<dbReference type="PATRIC" id="fig|55758.3.peg.1761"/>
<dbReference type="EMBL" id="LWMT01000259">
    <property type="protein sequence ID" value="KZX11022.1"/>
    <property type="molecule type" value="Genomic_DNA"/>
</dbReference>
<dbReference type="Pfam" id="PF05239">
    <property type="entry name" value="PRC"/>
    <property type="match status" value="1"/>
</dbReference>
<gene>
    <name evidence="2" type="ORF">MBFIL_15620</name>
</gene>